<keyword evidence="5" id="KW-0479">Metal-binding</keyword>
<dbReference type="GO" id="GO:0003677">
    <property type="term" value="F:DNA binding"/>
    <property type="evidence" value="ECO:0007669"/>
    <property type="project" value="UniProtKB-KW"/>
</dbReference>
<dbReference type="GO" id="GO:0046872">
    <property type="term" value="F:metal ion binding"/>
    <property type="evidence" value="ECO:0007669"/>
    <property type="project" value="UniProtKB-KW"/>
</dbReference>
<reference evidence="21 22" key="1">
    <citation type="submission" date="2024-10" db="EMBL/GenBank/DDBJ databases">
        <title>Updated reference genomes for cyclostephanoid diatoms.</title>
        <authorList>
            <person name="Roberts W.R."/>
            <person name="Alverson A.J."/>
        </authorList>
    </citation>
    <scope>NUCLEOTIDE SEQUENCE [LARGE SCALE GENOMIC DNA]</scope>
    <source>
        <strain evidence="21 22">AJA010-31</strain>
    </source>
</reference>
<evidence type="ECO:0000256" key="18">
    <source>
        <dbReference type="ARBA" id="ARBA00048954"/>
    </source>
</evidence>
<dbReference type="Gene3D" id="3.40.50.150">
    <property type="entry name" value="Vaccinia Virus protein VP39"/>
    <property type="match status" value="1"/>
</dbReference>
<comment type="subcellular location">
    <subcellularLocation>
        <location evidence="2">Nucleus</location>
    </subcellularLocation>
</comment>
<keyword evidence="14" id="KW-0234">DNA repair</keyword>
<keyword evidence="12" id="KW-0411">Iron-sulfur</keyword>
<keyword evidence="11" id="KW-0408">Iron</keyword>
<evidence type="ECO:0000256" key="11">
    <source>
        <dbReference type="ARBA" id="ARBA00023004"/>
    </source>
</evidence>
<evidence type="ECO:0000256" key="17">
    <source>
        <dbReference type="ARBA" id="ARBA00044969"/>
    </source>
</evidence>
<evidence type="ECO:0000256" key="4">
    <source>
        <dbReference type="ARBA" id="ARBA00022485"/>
    </source>
</evidence>
<evidence type="ECO:0000256" key="15">
    <source>
        <dbReference type="ARBA" id="ARBA00023235"/>
    </source>
</evidence>
<dbReference type="GO" id="GO:0051539">
    <property type="term" value="F:4 iron, 4 sulfur cluster binding"/>
    <property type="evidence" value="ECO:0007669"/>
    <property type="project" value="UniProtKB-KW"/>
</dbReference>
<evidence type="ECO:0000256" key="16">
    <source>
        <dbReference type="ARBA" id="ARBA00023242"/>
    </source>
</evidence>
<protein>
    <recommendedName>
        <fullName evidence="17">DNA 5'-3' helicase</fullName>
        <ecNumber evidence="17">5.6.2.3</ecNumber>
    </recommendedName>
</protein>
<keyword evidence="7" id="KW-0227">DNA damage</keyword>
<keyword evidence="16" id="KW-0539">Nucleus</keyword>
<evidence type="ECO:0000313" key="21">
    <source>
        <dbReference type="EMBL" id="KAL3793186.1"/>
    </source>
</evidence>
<dbReference type="GO" id="GO:0043139">
    <property type="term" value="F:5'-3' DNA helicase activity"/>
    <property type="evidence" value="ECO:0007669"/>
    <property type="project" value="UniProtKB-EC"/>
</dbReference>
<dbReference type="Pfam" id="PF06733">
    <property type="entry name" value="DEAD_2"/>
    <property type="match status" value="1"/>
</dbReference>
<dbReference type="InterPro" id="IPR013020">
    <property type="entry name" value="Rad3/Chl1-like"/>
</dbReference>
<evidence type="ECO:0000256" key="19">
    <source>
        <dbReference type="SAM" id="MobiDB-lite"/>
    </source>
</evidence>
<dbReference type="InterPro" id="IPR014013">
    <property type="entry name" value="Helic_SF1/SF2_ATP-bd_DinG/Rad3"/>
</dbReference>
<dbReference type="SMART" id="SM00491">
    <property type="entry name" value="HELICc2"/>
    <property type="match status" value="1"/>
</dbReference>
<comment type="similarity">
    <text evidence="3">Belongs to the helicase family. RAD3/XPD subfamily.</text>
</comment>
<dbReference type="Pfam" id="PF06777">
    <property type="entry name" value="HBB"/>
    <property type="match status" value="1"/>
</dbReference>
<evidence type="ECO:0000256" key="2">
    <source>
        <dbReference type="ARBA" id="ARBA00004123"/>
    </source>
</evidence>
<dbReference type="FunFam" id="3.40.50.300:FF:000128">
    <property type="entry name" value="Putative DNA repair helicase RAD3"/>
    <property type="match status" value="1"/>
</dbReference>
<comment type="catalytic activity">
    <reaction evidence="18">
        <text>ATP + H2O = ADP + phosphate + H(+)</text>
        <dbReference type="Rhea" id="RHEA:13065"/>
        <dbReference type="ChEBI" id="CHEBI:15377"/>
        <dbReference type="ChEBI" id="CHEBI:15378"/>
        <dbReference type="ChEBI" id="CHEBI:30616"/>
        <dbReference type="ChEBI" id="CHEBI:43474"/>
        <dbReference type="ChEBI" id="CHEBI:456216"/>
        <dbReference type="EC" id="5.6.2.3"/>
    </reaction>
</comment>
<dbReference type="SMART" id="SM00488">
    <property type="entry name" value="DEXDc2"/>
    <property type="match status" value="1"/>
</dbReference>
<evidence type="ECO:0000256" key="6">
    <source>
        <dbReference type="ARBA" id="ARBA00022741"/>
    </source>
</evidence>
<keyword evidence="15" id="KW-0413">Isomerase</keyword>
<evidence type="ECO:0000256" key="8">
    <source>
        <dbReference type="ARBA" id="ARBA00022801"/>
    </source>
</evidence>
<comment type="cofactor">
    <cofactor evidence="1">
        <name>[4Fe-4S] cluster</name>
        <dbReference type="ChEBI" id="CHEBI:49883"/>
    </cofactor>
</comment>
<dbReference type="Pfam" id="PF05050">
    <property type="entry name" value="Methyltransf_21"/>
    <property type="match status" value="1"/>
</dbReference>
<feature type="compositionally biased region" description="Low complexity" evidence="19">
    <location>
        <begin position="124"/>
        <end position="143"/>
    </location>
</feature>
<evidence type="ECO:0000256" key="1">
    <source>
        <dbReference type="ARBA" id="ARBA00001966"/>
    </source>
</evidence>
<comment type="caution">
    <text evidence="21">The sequence shown here is derived from an EMBL/GenBank/DDBJ whole genome shotgun (WGS) entry which is preliminary data.</text>
</comment>
<dbReference type="InterPro" id="IPR002464">
    <property type="entry name" value="DNA/RNA_helicase_DEAH_CS"/>
</dbReference>
<dbReference type="AlphaFoldDB" id="A0ABD3Q0Q9"/>
<keyword evidence="4" id="KW-0004">4Fe-4S</keyword>
<dbReference type="Pfam" id="PF13307">
    <property type="entry name" value="Helicase_C_2"/>
    <property type="match status" value="1"/>
</dbReference>
<evidence type="ECO:0000256" key="14">
    <source>
        <dbReference type="ARBA" id="ARBA00023204"/>
    </source>
</evidence>
<dbReference type="GO" id="GO:0005524">
    <property type="term" value="F:ATP binding"/>
    <property type="evidence" value="ECO:0007669"/>
    <property type="project" value="UniProtKB-KW"/>
</dbReference>
<dbReference type="PANTHER" id="PTHR11472:SF1">
    <property type="entry name" value="GENERAL TRANSCRIPTION AND DNA REPAIR FACTOR IIH HELICASE SUBUNIT XPD"/>
    <property type="match status" value="1"/>
</dbReference>
<keyword evidence="13" id="KW-0238">DNA-binding</keyword>
<dbReference type="PANTHER" id="PTHR11472">
    <property type="entry name" value="DNA REPAIR DEAD HELICASE RAD3/XP-D SUBFAMILY MEMBER"/>
    <property type="match status" value="1"/>
</dbReference>
<dbReference type="InterPro" id="IPR010614">
    <property type="entry name" value="RAD3-like_helicase_DEAD"/>
</dbReference>
<dbReference type="Proteomes" id="UP001530400">
    <property type="component" value="Unassembled WGS sequence"/>
</dbReference>
<gene>
    <name evidence="21" type="ORF">ACHAWO_009359</name>
</gene>
<dbReference type="PROSITE" id="PS00690">
    <property type="entry name" value="DEAH_ATP_HELICASE"/>
    <property type="match status" value="1"/>
</dbReference>
<dbReference type="InterPro" id="IPR027417">
    <property type="entry name" value="P-loop_NTPase"/>
</dbReference>
<dbReference type="PROSITE" id="PS51193">
    <property type="entry name" value="HELICASE_ATP_BIND_2"/>
    <property type="match status" value="1"/>
</dbReference>
<evidence type="ECO:0000256" key="10">
    <source>
        <dbReference type="ARBA" id="ARBA00022840"/>
    </source>
</evidence>
<dbReference type="GO" id="GO:0005634">
    <property type="term" value="C:nucleus"/>
    <property type="evidence" value="ECO:0007669"/>
    <property type="project" value="UniProtKB-SubCell"/>
</dbReference>
<dbReference type="CDD" id="cd18788">
    <property type="entry name" value="SF2_C_XPD"/>
    <property type="match status" value="1"/>
</dbReference>
<keyword evidence="8" id="KW-0378">Hydrolase</keyword>
<evidence type="ECO:0000313" key="22">
    <source>
        <dbReference type="Proteomes" id="UP001530400"/>
    </source>
</evidence>
<accession>A0ABD3Q0Q9</accession>
<evidence type="ECO:0000256" key="3">
    <source>
        <dbReference type="ARBA" id="ARBA00009146"/>
    </source>
</evidence>
<proteinExistence type="inferred from homology"/>
<keyword evidence="22" id="KW-1185">Reference proteome</keyword>
<dbReference type="InterPro" id="IPR006555">
    <property type="entry name" value="ATP-dep_Helicase_C"/>
</dbReference>
<keyword evidence="10" id="KW-0067">ATP-binding</keyword>
<sequence length="1144" mass="128131">MKFDLDGLTVYFPYNRIYLEQYQYMRSLKQTLDAGGHCLLEMPTGTGKTVSLLSLITSYQMAHDCGKLVYCTRTVPEMNSVMEELGVVLSYREEMLREERERAATATAEASQNNNVISMDVEDAASQVASSSSANQSNNTNNNTKKRPRVYKNNKLGPAPHNGGAGGTSVLALCLSSRRNMCIHERVLKESDREGIDSACRSMTAPWALEKAKKDSSTETCPYYDGFQSAGEATSMPSGVYDLEELKKWGKSKGWCPYYLTRKAINHASVLVFNYQYMLDPKVAKMVSKELESESIIVFDEAHNIDSVCIEALSVTIHERHLEQATRSLGRLSSEVSRIKASDANRLQAEYQNLVNGLIDQGLLDAPPNEVGLASNILPSDVLNEAVPGNIRRAEHFIAFMKKIVEHLKTRLRTVAGPRGGVISETPLAFLHRMVTTTSLEAKPLKFAYTRLSSLLRTLQVPNLDDFNALSDVADFATLIATYAEGQAKFAIIMEPNGSSIPGASDPVIQLACLDSSLAIAPLFKRFGSVIITSGTLSPIDLYPKLLQFEPCVSESFNMSTFRPCIRPLVITRGSDQLAVSTKFDDRGDVGVVRNYGSMLVELCSSIPDGVVAFFTSYSYMESIICEWDGMGILRQLTKSKLVFIETKDVVETTLALDNYRRACDSGRGAVFLSVARGKVSEGINFDRHYGRAVIMFGVPFQYTLSHILRARLEFLQTHYQIREQDFLNFDALRQASQCVGRVIRSKVDYGLMIFADSRYNRHDKRSKLPKWILQFLGDAQLNLSTDTAIAQVKQFLRVMAQPVDQNALKQVLLTLDERGLLRTHESLGGWTANTNSSSSSSSSSRITNQRVTCDSDPCEGDFKYDGPATDPIQAVELYHQALEKYSYGGQRGIYIPDHSNGIAGCIKDWEDNQDRYRDRGMSANREDITIFNAFFNQPEFWTSNHTYMEIGAHDGLRESNSRFYDMCLRWQGLLVEAHPLNYERTVIHRPNAHHINVAPSCTKDDTGTISFTRHTFTNAQVLSKGKAGIKVHCGPLQHYLDALGIKHIDFWSLDVEGSEFNILKTVDFDRTQIDVVIVESQNNMSGNSEYQKKVAYVRSHMLQNGYLMLGSVKVYKSDVFLHTKACHRYDFPECKRHENEAAV</sequence>
<dbReference type="NCBIfam" id="TIGR00604">
    <property type="entry name" value="rad3"/>
    <property type="match status" value="1"/>
</dbReference>
<organism evidence="21 22">
    <name type="scientific">Cyclotella atomus</name>
    <dbReference type="NCBI Taxonomy" id="382360"/>
    <lineage>
        <taxon>Eukaryota</taxon>
        <taxon>Sar</taxon>
        <taxon>Stramenopiles</taxon>
        <taxon>Ochrophyta</taxon>
        <taxon>Bacillariophyta</taxon>
        <taxon>Coscinodiscophyceae</taxon>
        <taxon>Thalassiosirophycidae</taxon>
        <taxon>Stephanodiscales</taxon>
        <taxon>Stephanodiscaceae</taxon>
        <taxon>Cyclotella</taxon>
    </lineage>
</organism>
<evidence type="ECO:0000256" key="5">
    <source>
        <dbReference type="ARBA" id="ARBA00022723"/>
    </source>
</evidence>
<dbReference type="SUPFAM" id="SSF52540">
    <property type="entry name" value="P-loop containing nucleoside triphosphate hydrolases"/>
    <property type="match status" value="1"/>
</dbReference>
<evidence type="ECO:0000256" key="9">
    <source>
        <dbReference type="ARBA" id="ARBA00022806"/>
    </source>
</evidence>
<evidence type="ECO:0000256" key="12">
    <source>
        <dbReference type="ARBA" id="ARBA00023014"/>
    </source>
</evidence>
<dbReference type="GO" id="GO:0006281">
    <property type="term" value="P:DNA repair"/>
    <property type="evidence" value="ECO:0007669"/>
    <property type="project" value="UniProtKB-KW"/>
</dbReference>
<dbReference type="InterPro" id="IPR010643">
    <property type="entry name" value="HBB"/>
</dbReference>
<dbReference type="EC" id="5.6.2.3" evidence="17"/>
<keyword evidence="6" id="KW-0547">Nucleotide-binding</keyword>
<feature type="domain" description="Helicase ATP-binding" evidence="20">
    <location>
        <begin position="7"/>
        <end position="351"/>
    </location>
</feature>
<keyword evidence="9" id="KW-0347">Helicase</keyword>
<feature type="region of interest" description="Disordered" evidence="19">
    <location>
        <begin position="123"/>
        <end position="163"/>
    </location>
</feature>
<dbReference type="GO" id="GO:0016787">
    <property type="term" value="F:hydrolase activity"/>
    <property type="evidence" value="ECO:0007669"/>
    <property type="project" value="UniProtKB-KW"/>
</dbReference>
<dbReference type="InterPro" id="IPR006554">
    <property type="entry name" value="Helicase-like_DEXD_c2"/>
</dbReference>
<dbReference type="Gene3D" id="3.40.50.300">
    <property type="entry name" value="P-loop containing nucleotide triphosphate hydrolases"/>
    <property type="match status" value="2"/>
</dbReference>
<name>A0ABD3Q0Q9_9STRA</name>
<dbReference type="SUPFAM" id="SSF53335">
    <property type="entry name" value="S-adenosyl-L-methionine-dependent methyltransferases"/>
    <property type="match status" value="1"/>
</dbReference>
<evidence type="ECO:0000256" key="7">
    <source>
        <dbReference type="ARBA" id="ARBA00022763"/>
    </source>
</evidence>
<dbReference type="EMBL" id="JALLPJ020000403">
    <property type="protein sequence ID" value="KAL3793186.1"/>
    <property type="molecule type" value="Genomic_DNA"/>
</dbReference>
<feature type="region of interest" description="Disordered" evidence="19">
    <location>
        <begin position="832"/>
        <end position="853"/>
    </location>
</feature>
<dbReference type="InterPro" id="IPR029063">
    <property type="entry name" value="SAM-dependent_MTases_sf"/>
</dbReference>
<dbReference type="InterPro" id="IPR006342">
    <property type="entry name" value="FkbM_mtfrase"/>
</dbReference>
<dbReference type="InterPro" id="IPR045028">
    <property type="entry name" value="DinG/Rad3-like"/>
</dbReference>
<evidence type="ECO:0000259" key="20">
    <source>
        <dbReference type="PROSITE" id="PS51193"/>
    </source>
</evidence>
<evidence type="ECO:0000256" key="13">
    <source>
        <dbReference type="ARBA" id="ARBA00023125"/>
    </source>
</evidence>
<dbReference type="FunFam" id="3.40.50.300:FF:000135">
    <property type="entry name" value="DNA repair helicase RAD3, putative"/>
    <property type="match status" value="1"/>
</dbReference>